<feature type="compositionally biased region" description="Basic and acidic residues" evidence="2">
    <location>
        <begin position="554"/>
        <end position="565"/>
    </location>
</feature>
<feature type="domain" description="Integrase catalytic" evidence="3">
    <location>
        <begin position="1414"/>
        <end position="1570"/>
    </location>
</feature>
<evidence type="ECO:0000313" key="4">
    <source>
        <dbReference type="EMBL" id="GBG68808.1"/>
    </source>
</evidence>
<evidence type="ECO:0000313" key="5">
    <source>
        <dbReference type="Proteomes" id="UP000265515"/>
    </source>
</evidence>
<dbReference type="InterPro" id="IPR043502">
    <property type="entry name" value="DNA/RNA_pol_sf"/>
</dbReference>
<keyword evidence="5" id="KW-1185">Reference proteome</keyword>
<proteinExistence type="predicted"/>
<reference evidence="4 5" key="1">
    <citation type="journal article" date="2018" name="Cell">
        <title>The Chara Genome: Secondary Complexity and Implications for Plant Terrestrialization.</title>
        <authorList>
            <person name="Nishiyama T."/>
            <person name="Sakayama H."/>
            <person name="Vries J.D."/>
            <person name="Buschmann H."/>
            <person name="Saint-Marcoux D."/>
            <person name="Ullrich K.K."/>
            <person name="Haas F.B."/>
            <person name="Vanderstraeten L."/>
            <person name="Becker D."/>
            <person name="Lang D."/>
            <person name="Vosolsobe S."/>
            <person name="Rombauts S."/>
            <person name="Wilhelmsson P.K.I."/>
            <person name="Janitza P."/>
            <person name="Kern R."/>
            <person name="Heyl A."/>
            <person name="Rumpler F."/>
            <person name="Villalobos L.I.A.C."/>
            <person name="Clay J.M."/>
            <person name="Skokan R."/>
            <person name="Toyoda A."/>
            <person name="Suzuki Y."/>
            <person name="Kagoshima H."/>
            <person name="Schijlen E."/>
            <person name="Tajeshwar N."/>
            <person name="Catarino B."/>
            <person name="Hetherington A.J."/>
            <person name="Saltykova A."/>
            <person name="Bonnot C."/>
            <person name="Breuninger H."/>
            <person name="Symeonidi A."/>
            <person name="Radhakrishnan G.V."/>
            <person name="Van Nieuwerburgh F."/>
            <person name="Deforce D."/>
            <person name="Chang C."/>
            <person name="Karol K.G."/>
            <person name="Hedrich R."/>
            <person name="Ulvskov P."/>
            <person name="Glockner G."/>
            <person name="Delwiche C.F."/>
            <person name="Petrasek J."/>
            <person name="Van de Peer Y."/>
            <person name="Friml J."/>
            <person name="Beilby M."/>
            <person name="Dolan L."/>
            <person name="Kohara Y."/>
            <person name="Sugano S."/>
            <person name="Fujiyama A."/>
            <person name="Delaux P.-M."/>
            <person name="Quint M."/>
            <person name="TheiBen G."/>
            <person name="Hagemann M."/>
            <person name="Harholt J."/>
            <person name="Dunand C."/>
            <person name="Zachgo S."/>
            <person name="Langdale J."/>
            <person name="Maumus F."/>
            <person name="Straeten D.V.D."/>
            <person name="Gould S.B."/>
            <person name="Rensing S.A."/>
        </authorList>
    </citation>
    <scope>NUCLEOTIDE SEQUENCE [LARGE SCALE GENOMIC DNA]</scope>
    <source>
        <strain evidence="4 5">S276</strain>
    </source>
</reference>
<dbReference type="PANTHER" id="PTHR37984">
    <property type="entry name" value="PROTEIN CBG26694"/>
    <property type="match status" value="1"/>
</dbReference>
<dbReference type="Pfam" id="PF17919">
    <property type="entry name" value="RT_RNaseH_2"/>
    <property type="match status" value="1"/>
</dbReference>
<dbReference type="GO" id="GO:0003964">
    <property type="term" value="F:RNA-directed DNA polymerase activity"/>
    <property type="evidence" value="ECO:0007669"/>
    <property type="project" value="UniProtKB-KW"/>
</dbReference>
<dbReference type="Gene3D" id="3.30.70.270">
    <property type="match status" value="2"/>
</dbReference>
<evidence type="ECO:0000259" key="3">
    <source>
        <dbReference type="PROSITE" id="PS50994"/>
    </source>
</evidence>
<feature type="region of interest" description="Disordered" evidence="2">
    <location>
        <begin position="892"/>
        <end position="916"/>
    </location>
</feature>
<dbReference type="SUPFAM" id="SSF53098">
    <property type="entry name" value="Ribonuclease H-like"/>
    <property type="match status" value="1"/>
</dbReference>
<feature type="compositionally biased region" description="Polar residues" evidence="2">
    <location>
        <begin position="407"/>
        <end position="416"/>
    </location>
</feature>
<dbReference type="GO" id="GO:0016787">
    <property type="term" value="F:hydrolase activity"/>
    <property type="evidence" value="ECO:0007669"/>
    <property type="project" value="UniProtKB-KW"/>
</dbReference>
<dbReference type="InterPro" id="IPR012337">
    <property type="entry name" value="RNaseH-like_sf"/>
</dbReference>
<dbReference type="Gramene" id="GBG68808">
    <property type="protein sequence ID" value="GBG68808"/>
    <property type="gene ID" value="CBR_g3503"/>
</dbReference>
<dbReference type="EMBL" id="BFEA01000106">
    <property type="protein sequence ID" value="GBG68808.1"/>
    <property type="molecule type" value="Genomic_DNA"/>
</dbReference>
<gene>
    <name evidence="4" type="ORF">CBR_g3503</name>
</gene>
<evidence type="ECO:0000256" key="2">
    <source>
        <dbReference type="SAM" id="MobiDB-lite"/>
    </source>
</evidence>
<feature type="compositionally biased region" description="Basic and acidic residues" evidence="2">
    <location>
        <begin position="611"/>
        <end position="623"/>
    </location>
</feature>
<feature type="compositionally biased region" description="Basic and acidic residues" evidence="2">
    <location>
        <begin position="523"/>
        <end position="544"/>
    </location>
</feature>
<dbReference type="InterPro" id="IPR001584">
    <property type="entry name" value="Integrase_cat-core"/>
</dbReference>
<dbReference type="FunFam" id="3.10.20.370:FF:000001">
    <property type="entry name" value="Retrovirus-related Pol polyprotein from transposon 17.6-like protein"/>
    <property type="match status" value="1"/>
</dbReference>
<organism evidence="4 5">
    <name type="scientific">Chara braunii</name>
    <name type="common">Braun's stonewort</name>
    <dbReference type="NCBI Taxonomy" id="69332"/>
    <lineage>
        <taxon>Eukaryota</taxon>
        <taxon>Viridiplantae</taxon>
        <taxon>Streptophyta</taxon>
        <taxon>Charophyceae</taxon>
        <taxon>Charales</taxon>
        <taxon>Characeae</taxon>
        <taxon>Chara</taxon>
    </lineage>
</organism>
<dbReference type="InterPro" id="IPR050951">
    <property type="entry name" value="Retrovirus_Pol_polyprotein"/>
</dbReference>
<dbReference type="GO" id="GO:0015074">
    <property type="term" value="P:DNA integration"/>
    <property type="evidence" value="ECO:0007669"/>
    <property type="project" value="InterPro"/>
</dbReference>
<feature type="region of interest" description="Disordered" evidence="2">
    <location>
        <begin position="397"/>
        <end position="491"/>
    </location>
</feature>
<dbReference type="InterPro" id="IPR041577">
    <property type="entry name" value="RT_RNaseH_2"/>
</dbReference>
<dbReference type="Pfam" id="PF17921">
    <property type="entry name" value="Integrase_H2C2"/>
    <property type="match status" value="1"/>
</dbReference>
<evidence type="ECO:0000256" key="1">
    <source>
        <dbReference type="ARBA" id="ARBA00023268"/>
    </source>
</evidence>
<dbReference type="SUPFAM" id="SSF56672">
    <property type="entry name" value="DNA/RNA polymerases"/>
    <property type="match status" value="1"/>
</dbReference>
<dbReference type="PROSITE" id="PS50994">
    <property type="entry name" value="INTEGRASE"/>
    <property type="match status" value="1"/>
</dbReference>
<feature type="region of interest" description="Disordered" evidence="2">
    <location>
        <begin position="518"/>
        <end position="586"/>
    </location>
</feature>
<protein>
    <recommendedName>
        <fullName evidence="3">Integrase catalytic domain-containing protein</fullName>
    </recommendedName>
</protein>
<dbReference type="InterPro" id="IPR036397">
    <property type="entry name" value="RNaseH_sf"/>
</dbReference>
<dbReference type="GO" id="GO:0003676">
    <property type="term" value="F:nucleic acid binding"/>
    <property type="evidence" value="ECO:0007669"/>
    <property type="project" value="InterPro"/>
</dbReference>
<dbReference type="GO" id="GO:0004519">
    <property type="term" value="F:endonuclease activity"/>
    <property type="evidence" value="ECO:0007669"/>
    <property type="project" value="UniProtKB-KW"/>
</dbReference>
<dbReference type="PANTHER" id="PTHR37984:SF5">
    <property type="entry name" value="PROTEIN NYNRIN-LIKE"/>
    <property type="match status" value="1"/>
</dbReference>
<dbReference type="InterPro" id="IPR043128">
    <property type="entry name" value="Rev_trsase/Diguanyl_cyclase"/>
</dbReference>
<dbReference type="Proteomes" id="UP000265515">
    <property type="component" value="Unassembled WGS sequence"/>
</dbReference>
<feature type="compositionally biased region" description="Basic and acidic residues" evidence="2">
    <location>
        <begin position="429"/>
        <end position="441"/>
    </location>
</feature>
<dbReference type="Gene3D" id="3.30.420.10">
    <property type="entry name" value="Ribonuclease H-like superfamily/Ribonuclease H"/>
    <property type="match status" value="1"/>
</dbReference>
<dbReference type="CDD" id="cd09274">
    <property type="entry name" value="RNase_HI_RT_Ty3"/>
    <property type="match status" value="1"/>
</dbReference>
<feature type="compositionally biased region" description="Acidic residues" evidence="2">
    <location>
        <begin position="893"/>
        <end position="905"/>
    </location>
</feature>
<sequence length="1827" mass="203811">MRAKTEPRRRLVASRSLVWQRLFLVGPMEVNAWTVGSNGPTEMCGVIPKINGGYTGGKSGWGILGKKDGRGKNEMARWLSPPVYSSGSEMPVDVREGVSVVLPEEGTWTDLEPAYETVMLDEKDTFLWIETIWTKKTKDEHAMARRRTFLEDRPLGIEPPREVEGGIEVSLLAVSEGWHPVVDWVGVELVGNMVYLVTRVEWRADEHGEWNPDPRGHVRADGRLYMSEDGWHEFGVLLASGEDPLSMFEGAWQLVWEAGFDFADPEADDVTADLRVAMVGSFELPSENIRMRLPPFLLERLGGLELVRRAVADLASLTYEETMIHREYYRAFLEMGPFSGEQKYEVLRILHAAFTTRPRAPVVGSEVLWGVVRREISRGMTYVDDLHRLYEPTELGKEMASQEQDDNQQSRGSQGTNRDEEQNEGSDQESAKPEGTKEEGKGLSTGESSGKVGGSKRGPQENREGRDDERVSPRNSGGTTPKKTKVLDARRKLAEIERRTAKYKARLIEQMMVGNEEDLQGEGLREGRRTSQGEARYGAKDNSHKGTPSKKGKEKGDSPAIEAEKATTPPAIDNGASRVPTTPKATKGCDGLWSLRERVLGWFDPEGIPKTGEKHKEGREGEGKSAVGEAGSSEGGLKRIVATLTRALNKNQGYLADAKKKLTFDGANITKFVIDYENLAALLKWTEEEKMDHVGQHVSLSLGRDIMAIVSSSGSWKETRNEMMRKYLKAEKMATEVELAAVQRKNYTTYNDFLRAFTLVAVRIPRANFILEGNGQDRVNITTRRAGAKKKLIQDTVKEELAGTSADQQETEAGEQEKVYGKAREEELVDKVTAAKKKFRYQIPILTSPEIDGTLSKLLGTMVSVSFQTMLQASPRLLKGLRQLLTRKRVEVEETAESQEQETEGAETPQGVSNLQRIPGDLEDLEKAFADICLSLPDREGGEVMRAPPGTKLSFHALPVGKLKVQMGTRHTDALRPYTAMHTPVGQLQMQVTPMGFTNAVAEAQRRMLAVAGDMFPKKCEPYIDDNPIKGARDKDETEVESGVRKFVWDHLQDIKDLLQRFLVYNNITASGPKSILAVPEVTILGFRCGAYGRKPDPAKTDKISQWPTPLRTTTEVRAFLGVVGFWRIFIKGFAKIAEPIRAMIREGGTMEWTEDREVATQTLKDILSSDQVTLAAPCFNDEVGRPFILETDGGPLAVGGVLIQKSEEGKERPIRFESRTLNSAERRYSQFKKEVLAILHCLKTFQAYLFGRRFILRIDPTNVVGALKNYKPIDPTVGRWIGFIWQFDYKMYEGVFREIGLVLIGNKQPTEVSPKAREKAEKYVLRNDHLFKKEEGMMPRRVVCGRSRQLDIIQAMHDGLAGGHRSSKGTLAKIAPLYFWPGMAGMVATYCQTCLICQERSSARVFEPLRPTRVLGPGHLVHLDLAVMPVSTGGWYIMDARDNLSGYVEAVALKRKTGKGVADWIEDFYLRHPFVRRFIADNGTEFVNQEVLSRLKTLHVPIKIIEPYHPEANAPVERGHQTLKNTIAKLAVDDLGNWPRFLKQAVFSENMTPKRTTGCIPAELWYGREIDFPVEALIPTWNRLDDDPHLSTEESIVARCQQVIRNEEALEEVVNRVMDSRMRDKARWDQVKNIRKEPLQVGEKVLVRNSALESTWSGQLGKRFKGPYRIAKRVGDHVRPKEEAVPAGQSVGDRVRSKEDVVPAGQSVGDHVRPKEEAVPAGQSVNDHARPKEDVVPAGQSVGDHVRPKEDVVSTGQSVGDHVKPKEDVVPAGQSVGDLVRLKEDVVPVGQSVGDHVGDEQRCGINGVSAEGYMAPMGPVSGTMRG</sequence>
<keyword evidence="1" id="KW-0511">Multifunctional enzyme</keyword>
<dbReference type="FunFam" id="3.30.70.270:FF:000020">
    <property type="entry name" value="Transposon Tf2-6 polyprotein-like Protein"/>
    <property type="match status" value="1"/>
</dbReference>
<accession>A0A388KFI1</accession>
<comment type="caution">
    <text evidence="4">The sequence shown here is derived from an EMBL/GenBank/DDBJ whole genome shotgun (WGS) entry which is preliminary data.</text>
</comment>
<feature type="compositionally biased region" description="Basic and acidic residues" evidence="2">
    <location>
        <begin position="458"/>
        <end position="472"/>
    </location>
</feature>
<feature type="region of interest" description="Disordered" evidence="2">
    <location>
        <begin position="1680"/>
        <end position="1730"/>
    </location>
</feature>
<dbReference type="InterPro" id="IPR041588">
    <property type="entry name" value="Integrase_H2C2"/>
</dbReference>
<dbReference type="Gene3D" id="1.10.340.70">
    <property type="match status" value="1"/>
</dbReference>
<dbReference type="Gene3D" id="3.10.20.370">
    <property type="match status" value="1"/>
</dbReference>
<feature type="region of interest" description="Disordered" evidence="2">
    <location>
        <begin position="604"/>
        <end position="632"/>
    </location>
</feature>
<name>A0A388KFI1_CHABU</name>